<gene>
    <name evidence="9" type="primary">LOC101848016</name>
</gene>
<feature type="transmembrane region" description="Helical" evidence="6">
    <location>
        <begin position="465"/>
        <end position="485"/>
    </location>
</feature>
<organism evidence="8 9">
    <name type="scientific">Aplysia californica</name>
    <name type="common">California sea hare</name>
    <dbReference type="NCBI Taxonomy" id="6500"/>
    <lineage>
        <taxon>Eukaryota</taxon>
        <taxon>Metazoa</taxon>
        <taxon>Spiralia</taxon>
        <taxon>Lophotrochozoa</taxon>
        <taxon>Mollusca</taxon>
        <taxon>Gastropoda</taxon>
        <taxon>Heterobranchia</taxon>
        <taxon>Euthyneura</taxon>
        <taxon>Tectipleura</taxon>
        <taxon>Aplysiida</taxon>
        <taxon>Aplysioidea</taxon>
        <taxon>Aplysiidae</taxon>
        <taxon>Aplysia</taxon>
    </lineage>
</organism>
<feature type="transmembrane region" description="Helical" evidence="6">
    <location>
        <begin position="408"/>
        <end position="427"/>
    </location>
</feature>
<comment type="subcellular location">
    <subcellularLocation>
        <location evidence="1">Membrane</location>
        <topology evidence="1">Multi-pass membrane protein</topology>
    </subcellularLocation>
</comment>
<feature type="transmembrane region" description="Helical" evidence="6">
    <location>
        <begin position="168"/>
        <end position="190"/>
    </location>
</feature>
<feature type="transmembrane region" description="Helical" evidence="6">
    <location>
        <begin position="312"/>
        <end position="333"/>
    </location>
</feature>
<dbReference type="PANTHER" id="PTHR24064">
    <property type="entry name" value="SOLUTE CARRIER FAMILY 22 MEMBER"/>
    <property type="match status" value="1"/>
</dbReference>
<evidence type="ECO:0000256" key="2">
    <source>
        <dbReference type="ARBA" id="ARBA00022692"/>
    </source>
</evidence>
<dbReference type="PROSITE" id="PS00217">
    <property type="entry name" value="SUGAR_TRANSPORT_2"/>
    <property type="match status" value="1"/>
</dbReference>
<dbReference type="PROSITE" id="PS50850">
    <property type="entry name" value="MFS"/>
    <property type="match status" value="1"/>
</dbReference>
<sequence>MMFMVFGSYNPGWDCLGEDNTSLSWPTALPTGHPTGQPTGQTTGQPLANTSSLPANWELSSETSLTANASVTESASGAGNGSCDIISRCSAVAFVEGSSTVVTEWGLICDKAWVPSVIISVQMVGVFVGSVLTGAIGDRLGRKVSLYGNVSLHTLVHLVVIFSTSWEMYAALNFFIGVAVGGMISTAFVYPVEFVSQWWRGMLGTLPAWNVSSALFSVIVLWLRDWKLVHAVICGVSALTLLPVFWTPESMRWLTVSGSLVRAHAVAKKIAKCNGREAPSVEMIRSVSEHERKKNASVDTYSYLDLFRDKTLCIFTIKMGFIWLCLSITYFTISFGIKSLSGDFYSNFLLFSITELPGLLMVAPTSNRLGRRRAGAIHFLTSASACLIVVLMVFFAPNSPSRDLTINILALVAKMVTTGGWMVATIFTMEIYPTVVRSLGVGYVNSASRVGAIIAPYIVSGSPDLLWLPFLIIVVVLVICTLLMLSMPETLGSPLPDTMGSTRIKKPQPLLVEPDTEKSEGAFI</sequence>
<dbReference type="RefSeq" id="XP_005090993.2">
    <property type="nucleotide sequence ID" value="XM_005090936.3"/>
</dbReference>
<proteinExistence type="predicted"/>
<dbReference type="InterPro" id="IPR036259">
    <property type="entry name" value="MFS_trans_sf"/>
</dbReference>
<protein>
    <submittedName>
        <fullName evidence="9">Solute carrier family 22 member 5-like</fullName>
    </submittedName>
</protein>
<feature type="transmembrane region" description="Helical" evidence="6">
    <location>
        <begin position="112"/>
        <end position="132"/>
    </location>
</feature>
<name>A0ABM0JD63_APLCA</name>
<keyword evidence="4 6" id="KW-0472">Membrane</keyword>
<dbReference type="InterPro" id="IPR020846">
    <property type="entry name" value="MFS_dom"/>
</dbReference>
<keyword evidence="2 6" id="KW-0812">Transmembrane</keyword>
<evidence type="ECO:0000256" key="3">
    <source>
        <dbReference type="ARBA" id="ARBA00022989"/>
    </source>
</evidence>
<feature type="region of interest" description="Disordered" evidence="5">
    <location>
        <begin position="26"/>
        <end position="52"/>
    </location>
</feature>
<evidence type="ECO:0000256" key="4">
    <source>
        <dbReference type="ARBA" id="ARBA00023136"/>
    </source>
</evidence>
<reference evidence="9" key="1">
    <citation type="submission" date="2025-08" db="UniProtKB">
        <authorList>
            <consortium name="RefSeq"/>
        </authorList>
    </citation>
    <scope>IDENTIFICATION</scope>
</reference>
<keyword evidence="3 6" id="KW-1133">Transmembrane helix</keyword>
<feature type="transmembrane region" description="Helical" evidence="6">
    <location>
        <begin position="202"/>
        <end position="222"/>
    </location>
</feature>
<dbReference type="SUPFAM" id="SSF103473">
    <property type="entry name" value="MFS general substrate transporter"/>
    <property type="match status" value="1"/>
</dbReference>
<evidence type="ECO:0000256" key="6">
    <source>
        <dbReference type="SAM" id="Phobius"/>
    </source>
</evidence>
<dbReference type="Pfam" id="PF00083">
    <property type="entry name" value="Sugar_tr"/>
    <property type="match status" value="1"/>
</dbReference>
<feature type="transmembrane region" description="Helical" evidence="6">
    <location>
        <begin position="144"/>
        <end position="162"/>
    </location>
</feature>
<dbReference type="Gene3D" id="1.20.1250.20">
    <property type="entry name" value="MFS general substrate transporter like domains"/>
    <property type="match status" value="1"/>
</dbReference>
<dbReference type="InterPro" id="IPR005829">
    <property type="entry name" value="Sugar_transporter_CS"/>
</dbReference>
<feature type="compositionally biased region" description="Low complexity" evidence="5">
    <location>
        <begin position="30"/>
        <end position="46"/>
    </location>
</feature>
<evidence type="ECO:0000313" key="9">
    <source>
        <dbReference type="RefSeq" id="XP_005090993.2"/>
    </source>
</evidence>
<evidence type="ECO:0000256" key="5">
    <source>
        <dbReference type="SAM" id="MobiDB-lite"/>
    </source>
</evidence>
<evidence type="ECO:0000313" key="8">
    <source>
        <dbReference type="Proteomes" id="UP000694888"/>
    </source>
</evidence>
<feature type="transmembrane region" description="Helical" evidence="6">
    <location>
        <begin position="375"/>
        <end position="396"/>
    </location>
</feature>
<evidence type="ECO:0000256" key="1">
    <source>
        <dbReference type="ARBA" id="ARBA00004141"/>
    </source>
</evidence>
<dbReference type="GeneID" id="101848016"/>
<evidence type="ECO:0000259" key="7">
    <source>
        <dbReference type="PROSITE" id="PS50850"/>
    </source>
</evidence>
<feature type="domain" description="Major facilitator superfamily (MFS) profile" evidence="7">
    <location>
        <begin position="65"/>
        <end position="492"/>
    </location>
</feature>
<feature type="transmembrane region" description="Helical" evidence="6">
    <location>
        <begin position="228"/>
        <end position="246"/>
    </location>
</feature>
<keyword evidence="8" id="KW-1185">Reference proteome</keyword>
<accession>A0ABM0JD63</accession>
<feature type="transmembrane region" description="Helical" evidence="6">
    <location>
        <begin position="345"/>
        <end position="363"/>
    </location>
</feature>
<dbReference type="InterPro" id="IPR005828">
    <property type="entry name" value="MFS_sugar_transport-like"/>
</dbReference>
<dbReference type="Proteomes" id="UP000694888">
    <property type="component" value="Unplaced"/>
</dbReference>